<dbReference type="PANTHER" id="PTHR36774:SF1">
    <property type="entry name" value="INSULIN-INDUCED PROTEIN"/>
    <property type="match status" value="1"/>
</dbReference>
<dbReference type="PANTHER" id="PTHR36774">
    <property type="entry name" value="INSULIN-INDUCED PROTEIN"/>
    <property type="match status" value="1"/>
</dbReference>
<evidence type="ECO:0000313" key="3">
    <source>
        <dbReference type="EMBL" id="KXZ44974.1"/>
    </source>
</evidence>
<feature type="transmembrane region" description="Helical" evidence="2">
    <location>
        <begin position="188"/>
        <end position="206"/>
    </location>
</feature>
<organism evidence="3 4">
    <name type="scientific">Gonium pectorale</name>
    <name type="common">Green alga</name>
    <dbReference type="NCBI Taxonomy" id="33097"/>
    <lineage>
        <taxon>Eukaryota</taxon>
        <taxon>Viridiplantae</taxon>
        <taxon>Chlorophyta</taxon>
        <taxon>core chlorophytes</taxon>
        <taxon>Chlorophyceae</taxon>
        <taxon>CS clade</taxon>
        <taxon>Chlamydomonadales</taxon>
        <taxon>Volvocaceae</taxon>
        <taxon>Gonium</taxon>
    </lineage>
</organism>
<keyword evidence="2" id="KW-0472">Membrane</keyword>
<gene>
    <name evidence="3" type="ORF">GPECTOR_60g752</name>
</gene>
<comment type="caution">
    <text evidence="3">The sequence shown here is derived from an EMBL/GenBank/DDBJ whole genome shotgun (WGS) entry which is preliminary data.</text>
</comment>
<proteinExistence type="predicted"/>
<feature type="transmembrane region" description="Helical" evidence="2">
    <location>
        <begin position="161"/>
        <end position="182"/>
    </location>
</feature>
<feature type="transmembrane region" description="Helical" evidence="2">
    <location>
        <begin position="213"/>
        <end position="239"/>
    </location>
</feature>
<feature type="compositionally biased region" description="Low complexity" evidence="1">
    <location>
        <begin position="282"/>
        <end position="302"/>
    </location>
</feature>
<feature type="transmembrane region" description="Helical" evidence="2">
    <location>
        <begin position="251"/>
        <end position="271"/>
    </location>
</feature>
<dbReference type="EMBL" id="LSYV01000061">
    <property type="protein sequence ID" value="KXZ44974.1"/>
    <property type="molecule type" value="Genomic_DNA"/>
</dbReference>
<name>A0A150G581_GONPE</name>
<dbReference type="OrthoDB" id="205546at2759"/>
<keyword evidence="2" id="KW-1133">Transmembrane helix</keyword>
<protein>
    <submittedName>
        <fullName evidence="3">Uncharacterized protein</fullName>
    </submittedName>
</protein>
<evidence type="ECO:0000256" key="1">
    <source>
        <dbReference type="SAM" id="MobiDB-lite"/>
    </source>
</evidence>
<evidence type="ECO:0000313" key="4">
    <source>
        <dbReference type="Proteomes" id="UP000075714"/>
    </source>
</evidence>
<reference evidence="4" key="1">
    <citation type="journal article" date="2016" name="Nat. Commun.">
        <title>The Gonium pectorale genome demonstrates co-option of cell cycle regulation during the evolution of multicellularity.</title>
        <authorList>
            <person name="Hanschen E.R."/>
            <person name="Marriage T.N."/>
            <person name="Ferris P.J."/>
            <person name="Hamaji T."/>
            <person name="Toyoda A."/>
            <person name="Fujiyama A."/>
            <person name="Neme R."/>
            <person name="Noguchi H."/>
            <person name="Minakuchi Y."/>
            <person name="Suzuki M."/>
            <person name="Kawai-Toyooka H."/>
            <person name="Smith D.R."/>
            <person name="Sparks H."/>
            <person name="Anderson J."/>
            <person name="Bakaric R."/>
            <person name="Luria V."/>
            <person name="Karger A."/>
            <person name="Kirschner M.W."/>
            <person name="Durand P.M."/>
            <person name="Michod R.E."/>
            <person name="Nozaki H."/>
            <person name="Olson B.J."/>
        </authorList>
    </citation>
    <scope>NUCLEOTIDE SEQUENCE [LARGE SCALE GENOMIC DNA]</scope>
    <source>
        <strain evidence="4">NIES-2863</strain>
    </source>
</reference>
<keyword evidence="4" id="KW-1185">Reference proteome</keyword>
<evidence type="ECO:0000256" key="2">
    <source>
        <dbReference type="SAM" id="Phobius"/>
    </source>
</evidence>
<dbReference type="Proteomes" id="UP000075714">
    <property type="component" value="Unassembled WGS sequence"/>
</dbReference>
<accession>A0A150G581</accession>
<keyword evidence="2" id="KW-0812">Transmembrane</keyword>
<dbReference type="AlphaFoldDB" id="A0A150G581"/>
<sequence>MACKGGAVECGARSLLANRPHPARIRPFQPASQRSGHFRLAFIAKAQQDDGPSPSAPAPPPSAPPSLAARALAGSPEWAAFLGTLANSGATTGTLLDGIHSRVGLQVYDVAPLVLGGLRTSLLVPPLLAAFYMVLGSLHPIMDNLNPSPETDAARARCNDVGWVALSFGALAALLYTSATLYDKGVPYWQIHAVLGTAALVNWRVFDGTRQGIALALLCGLGAPAAELVLLQLAHLWHYPRADLGDNFVSWVFWCYFFYTPALGNLARYLWSTMKEIERVQQQQPQRAVAGSAPTAAPGAAEAGRDAEGGGAGQR</sequence>
<feature type="region of interest" description="Disordered" evidence="1">
    <location>
        <begin position="282"/>
        <end position="315"/>
    </location>
</feature>
<feature type="compositionally biased region" description="Pro residues" evidence="1">
    <location>
        <begin position="54"/>
        <end position="64"/>
    </location>
</feature>
<feature type="region of interest" description="Disordered" evidence="1">
    <location>
        <begin position="48"/>
        <end position="68"/>
    </location>
</feature>